<reference evidence="1" key="1">
    <citation type="journal article" date="2021" name="Sci. Rep.">
        <title>Diploid genomic architecture of Nitzschia inconspicua, an elite biomass production diatom.</title>
        <authorList>
            <person name="Oliver A."/>
            <person name="Podell S."/>
            <person name="Pinowska A."/>
            <person name="Traller J.C."/>
            <person name="Smith S.R."/>
            <person name="McClure R."/>
            <person name="Beliaev A."/>
            <person name="Bohutskyi P."/>
            <person name="Hill E.A."/>
            <person name="Rabines A."/>
            <person name="Zheng H."/>
            <person name="Allen L.Z."/>
            <person name="Kuo A."/>
            <person name="Grigoriev I.V."/>
            <person name="Allen A.E."/>
            <person name="Hazlebeck D."/>
            <person name="Allen E.E."/>
        </authorList>
    </citation>
    <scope>NUCLEOTIDE SEQUENCE</scope>
    <source>
        <strain evidence="1">Hildebrandi</strain>
    </source>
</reference>
<dbReference type="AlphaFoldDB" id="A0A9K3M0C3"/>
<gene>
    <name evidence="1" type="ORF">IV203_017862</name>
</gene>
<dbReference type="OrthoDB" id="1705416at2759"/>
<dbReference type="PANTHER" id="PTHR43657:SF1">
    <property type="entry name" value="ALTERED INHERITANCE OF MITOCHONDRIA PROTEIN 24, MITOCHONDRIAL"/>
    <property type="match status" value="1"/>
</dbReference>
<evidence type="ECO:0000313" key="1">
    <source>
        <dbReference type="EMBL" id="KAG7371720.1"/>
    </source>
</evidence>
<name>A0A9K3M0C3_9STRA</name>
<protein>
    <submittedName>
        <fullName evidence="1">Mitochondrial biogenesis AIM24</fullName>
    </submittedName>
</protein>
<dbReference type="PANTHER" id="PTHR43657">
    <property type="entry name" value="TRYPTOPHAN RNA-BINDING ATTENUATOR PROTEIN-LIKE PROTEIN"/>
    <property type="match status" value="1"/>
</dbReference>
<dbReference type="Pfam" id="PF01987">
    <property type="entry name" value="AIM24"/>
    <property type="match status" value="1"/>
</dbReference>
<comment type="caution">
    <text evidence="1">The sequence shown here is derived from an EMBL/GenBank/DDBJ whole genome shotgun (WGS) entry which is preliminary data.</text>
</comment>
<dbReference type="InterPro" id="IPR002838">
    <property type="entry name" value="AIM24"/>
</dbReference>
<dbReference type="EMBL" id="JAGRRH010000003">
    <property type="protein sequence ID" value="KAG7371720.1"/>
    <property type="molecule type" value="Genomic_DNA"/>
</dbReference>
<sequence>MTKKENKRTTKSTQPLLQEVDLDQPVLKASGWAEVDVKEAPDHKYAITGYEAQVVTVSLKPGEHCQGEPGSMMYLSPHVEMLASYSGCWDRCCGGESCFVLNFTNKSSGPGYAALVPSDPLAKVVPVELSSPEVGGCLIVQQGSYMASYGKVDVGMSCDFNFCRCCCGGMGLIRQKLEGTGTVFLASTGTIVQKVLQAGETCVIDTNCLLAYSKSCKFDLKRTGGVVGMFGGGEGIFNSTITGPGLVIMQSMNVKLLLESLAAEKMYRR</sequence>
<evidence type="ECO:0000313" key="2">
    <source>
        <dbReference type="Proteomes" id="UP000693970"/>
    </source>
</evidence>
<organism evidence="1 2">
    <name type="scientific">Nitzschia inconspicua</name>
    <dbReference type="NCBI Taxonomy" id="303405"/>
    <lineage>
        <taxon>Eukaryota</taxon>
        <taxon>Sar</taxon>
        <taxon>Stramenopiles</taxon>
        <taxon>Ochrophyta</taxon>
        <taxon>Bacillariophyta</taxon>
        <taxon>Bacillariophyceae</taxon>
        <taxon>Bacillariophycidae</taxon>
        <taxon>Bacillariales</taxon>
        <taxon>Bacillariaceae</taxon>
        <taxon>Nitzschia</taxon>
    </lineage>
</organism>
<accession>A0A9K3M0C3</accession>
<reference evidence="1" key="2">
    <citation type="submission" date="2021-04" db="EMBL/GenBank/DDBJ databases">
        <authorList>
            <person name="Podell S."/>
        </authorList>
    </citation>
    <scope>NUCLEOTIDE SEQUENCE</scope>
    <source>
        <strain evidence="1">Hildebrandi</strain>
    </source>
</reference>
<proteinExistence type="predicted"/>
<keyword evidence="2" id="KW-1185">Reference proteome</keyword>
<dbReference type="Proteomes" id="UP000693970">
    <property type="component" value="Unassembled WGS sequence"/>
</dbReference>